<evidence type="ECO:0000256" key="1">
    <source>
        <dbReference type="SAM" id="Phobius"/>
    </source>
</evidence>
<evidence type="ECO:0000313" key="2">
    <source>
        <dbReference type="EMBL" id="MPN29294.1"/>
    </source>
</evidence>
<keyword evidence="1" id="KW-0472">Membrane</keyword>
<sequence>MLHAQKFGKFSLKLLRVAACSQPEIQGSVHKQSHFLLIVDPACVVDHRLARDELGFFLLPVILFYLFHYLFP</sequence>
<keyword evidence="1" id="KW-0812">Transmembrane</keyword>
<dbReference type="AlphaFoldDB" id="A0A645GZ17"/>
<organism evidence="2">
    <name type="scientific">bioreactor metagenome</name>
    <dbReference type="NCBI Taxonomy" id="1076179"/>
    <lineage>
        <taxon>unclassified sequences</taxon>
        <taxon>metagenomes</taxon>
        <taxon>ecological metagenomes</taxon>
    </lineage>
</organism>
<accession>A0A645GZ17</accession>
<name>A0A645GZ17_9ZZZZ</name>
<reference evidence="2" key="1">
    <citation type="submission" date="2019-08" db="EMBL/GenBank/DDBJ databases">
        <authorList>
            <person name="Kucharzyk K."/>
            <person name="Murdoch R.W."/>
            <person name="Higgins S."/>
            <person name="Loffler F."/>
        </authorList>
    </citation>
    <scope>NUCLEOTIDE SEQUENCE</scope>
</reference>
<feature type="transmembrane region" description="Helical" evidence="1">
    <location>
        <begin position="54"/>
        <end position="71"/>
    </location>
</feature>
<proteinExistence type="predicted"/>
<comment type="caution">
    <text evidence="2">The sequence shown here is derived from an EMBL/GenBank/DDBJ whole genome shotgun (WGS) entry which is preliminary data.</text>
</comment>
<protein>
    <submittedName>
        <fullName evidence="2">Uncharacterized protein</fullName>
    </submittedName>
</protein>
<keyword evidence="1" id="KW-1133">Transmembrane helix</keyword>
<gene>
    <name evidence="2" type="ORF">SDC9_176746</name>
</gene>
<dbReference type="EMBL" id="VSSQ01079914">
    <property type="protein sequence ID" value="MPN29294.1"/>
    <property type="molecule type" value="Genomic_DNA"/>
</dbReference>